<dbReference type="EMBL" id="SJZI01000004">
    <property type="protein sequence ID" value="TCJ18599.1"/>
    <property type="molecule type" value="Genomic_DNA"/>
</dbReference>
<evidence type="ECO:0000313" key="2">
    <source>
        <dbReference type="EMBL" id="TCJ18599.1"/>
    </source>
</evidence>
<dbReference type="RefSeq" id="WP_131446943.1">
    <property type="nucleotide sequence ID" value="NZ_SJZI01000004.1"/>
</dbReference>
<protein>
    <recommendedName>
        <fullName evidence="4">DUF4412 domain-containing protein</fullName>
    </recommendedName>
</protein>
<evidence type="ECO:0000256" key="1">
    <source>
        <dbReference type="SAM" id="SignalP"/>
    </source>
</evidence>
<reference evidence="2 3" key="1">
    <citation type="submission" date="2019-03" db="EMBL/GenBank/DDBJ databases">
        <authorList>
            <person name="Kim M.K.M."/>
        </authorList>
    </citation>
    <scope>NUCLEOTIDE SEQUENCE [LARGE SCALE GENOMIC DNA]</scope>
    <source>
        <strain evidence="2 3">17J68-12</strain>
    </source>
</reference>
<evidence type="ECO:0000313" key="3">
    <source>
        <dbReference type="Proteomes" id="UP000295334"/>
    </source>
</evidence>
<sequence length="294" mass="31511">MKKALLFGALALSLNGFAQKVNGKLNLSKGQKFEVVSETKTNATQEVMGQSMEVSSNSTFTQVYDVQDAGANGITIEHKVKRFEVMSEGGPGQSMSYDSENEADRKGEMGRMIDKKVLKNKYTMMVDAFGKVTSVKPDDDNPNGKKGAEDDGMAAMMMQQMGAGGSTLPKAGDKSFFSVLPSDKEVGVGETWTDAVKKDGADNKRTYKITAISAEGITVEYTSETKINKEMAMMGQNAQIDMTEKGSGTVIVDRKTGVVRTLTGVSKTEGNVEVQGMTIPVTSTTNTTVTVKAL</sequence>
<comment type="caution">
    <text evidence="2">The sequence shown here is derived from an EMBL/GenBank/DDBJ whole genome shotgun (WGS) entry which is preliminary data.</text>
</comment>
<organism evidence="2 3">
    <name type="scientific">Flaviaesturariibacter flavus</name>
    <dbReference type="NCBI Taxonomy" id="2502780"/>
    <lineage>
        <taxon>Bacteria</taxon>
        <taxon>Pseudomonadati</taxon>
        <taxon>Bacteroidota</taxon>
        <taxon>Chitinophagia</taxon>
        <taxon>Chitinophagales</taxon>
        <taxon>Chitinophagaceae</taxon>
        <taxon>Flaviaestuariibacter</taxon>
    </lineage>
</organism>
<proteinExistence type="predicted"/>
<gene>
    <name evidence="2" type="ORF">EPD60_03610</name>
</gene>
<feature type="signal peptide" evidence="1">
    <location>
        <begin position="1"/>
        <end position="18"/>
    </location>
</feature>
<dbReference type="Proteomes" id="UP000295334">
    <property type="component" value="Unassembled WGS sequence"/>
</dbReference>
<keyword evidence="3" id="KW-1185">Reference proteome</keyword>
<evidence type="ECO:0008006" key="4">
    <source>
        <dbReference type="Google" id="ProtNLM"/>
    </source>
</evidence>
<name>A0A4R1BME7_9BACT</name>
<feature type="chain" id="PRO_5020950018" description="DUF4412 domain-containing protein" evidence="1">
    <location>
        <begin position="19"/>
        <end position="294"/>
    </location>
</feature>
<dbReference type="OrthoDB" id="667437at2"/>
<dbReference type="AlphaFoldDB" id="A0A4R1BME7"/>
<accession>A0A4R1BME7</accession>
<keyword evidence="1" id="KW-0732">Signal</keyword>